<dbReference type="CDD" id="cd07820">
    <property type="entry name" value="SRPBCC_3"/>
    <property type="match status" value="1"/>
</dbReference>
<keyword evidence="3" id="KW-1185">Reference proteome</keyword>
<dbReference type="EMBL" id="FNEI01000004">
    <property type="protein sequence ID" value="SDI76980.1"/>
    <property type="molecule type" value="Genomic_DNA"/>
</dbReference>
<dbReference type="RefSeq" id="WP_074587951.1">
    <property type="nucleotide sequence ID" value="NZ_FNEI01000004.1"/>
</dbReference>
<dbReference type="AlphaFoldDB" id="A0A1G8NBS7"/>
<accession>A0A1G8NBS7</accession>
<proteinExistence type="predicted"/>
<sequence>MTVSFTCRTRLAMTPEQAFDLSRSVDVHLGSMAKSRERAVAGVTAGLMTLGDTVTWRARHFGLPVRMTSRITQYSFPESFTDEQQRGPFRAFRHVHEFLPDPAGPDGSLPDSSGPDGGGTLMLDHVEFTAPLGILGRLVEKAFLGRYMQHLIEERNSYLQGLG</sequence>
<feature type="region of interest" description="Disordered" evidence="1">
    <location>
        <begin position="100"/>
        <end position="120"/>
    </location>
</feature>
<dbReference type="Proteomes" id="UP000182130">
    <property type="component" value="Unassembled WGS sequence"/>
</dbReference>
<dbReference type="SUPFAM" id="SSF55961">
    <property type="entry name" value="Bet v1-like"/>
    <property type="match status" value="1"/>
</dbReference>
<evidence type="ECO:0000313" key="2">
    <source>
        <dbReference type="EMBL" id="SDI76980.1"/>
    </source>
</evidence>
<evidence type="ECO:0000256" key="1">
    <source>
        <dbReference type="SAM" id="MobiDB-lite"/>
    </source>
</evidence>
<dbReference type="InterPro" id="IPR023393">
    <property type="entry name" value="START-like_dom_sf"/>
</dbReference>
<feature type="compositionally biased region" description="Low complexity" evidence="1">
    <location>
        <begin position="100"/>
        <end position="114"/>
    </location>
</feature>
<organism evidence="2 3">
    <name type="scientific">Arthrobacter cupressi</name>
    <dbReference type="NCBI Taxonomy" id="1045773"/>
    <lineage>
        <taxon>Bacteria</taxon>
        <taxon>Bacillati</taxon>
        <taxon>Actinomycetota</taxon>
        <taxon>Actinomycetes</taxon>
        <taxon>Micrococcales</taxon>
        <taxon>Micrococcaceae</taxon>
        <taxon>Arthrobacter</taxon>
    </lineage>
</organism>
<name>A0A1G8NBS7_9MICC</name>
<evidence type="ECO:0008006" key="4">
    <source>
        <dbReference type="Google" id="ProtNLM"/>
    </source>
</evidence>
<gene>
    <name evidence="2" type="ORF">SAMN05216555_104188</name>
</gene>
<protein>
    <recommendedName>
        <fullName evidence="4">Polyketide cyclase / dehydrase and lipid transport</fullName>
    </recommendedName>
</protein>
<dbReference type="OrthoDB" id="9801773at2"/>
<reference evidence="3" key="1">
    <citation type="submission" date="2016-10" db="EMBL/GenBank/DDBJ databases">
        <authorList>
            <person name="Varghese N."/>
            <person name="Submissions S."/>
        </authorList>
    </citation>
    <scope>NUCLEOTIDE SEQUENCE [LARGE SCALE GENOMIC DNA]</scope>
    <source>
        <strain evidence="3">CGMCC 1.10783</strain>
    </source>
</reference>
<evidence type="ECO:0000313" key="3">
    <source>
        <dbReference type="Proteomes" id="UP000182130"/>
    </source>
</evidence>
<dbReference type="Gene3D" id="3.30.530.20">
    <property type="match status" value="1"/>
</dbReference>